<feature type="domain" description="Replication-associated protein ORF2/G2P" evidence="1">
    <location>
        <begin position="27"/>
        <end position="122"/>
    </location>
</feature>
<proteinExistence type="predicted"/>
<accession>A0A8J6QIV7</accession>
<dbReference type="Proteomes" id="UP000638014">
    <property type="component" value="Unassembled WGS sequence"/>
</dbReference>
<organism evidence="2 3">
    <name type="scientific">Neiella litorisoli</name>
    <dbReference type="NCBI Taxonomy" id="2771431"/>
    <lineage>
        <taxon>Bacteria</taxon>
        <taxon>Pseudomonadati</taxon>
        <taxon>Pseudomonadota</taxon>
        <taxon>Gammaproteobacteria</taxon>
        <taxon>Alteromonadales</taxon>
        <taxon>Echinimonadaceae</taxon>
        <taxon>Neiella</taxon>
    </lineage>
</organism>
<dbReference type="RefSeq" id="WP_191144739.1">
    <property type="nucleotide sequence ID" value="NZ_JACXAF010000010.1"/>
</dbReference>
<name>A0A8J6QIV7_9GAMM</name>
<evidence type="ECO:0000313" key="3">
    <source>
        <dbReference type="Proteomes" id="UP000638014"/>
    </source>
</evidence>
<dbReference type="Pfam" id="PF23343">
    <property type="entry name" value="REP_ORF2-G2P"/>
    <property type="match status" value="1"/>
</dbReference>
<evidence type="ECO:0000313" key="2">
    <source>
        <dbReference type="EMBL" id="MBD1389633.1"/>
    </source>
</evidence>
<reference evidence="2" key="1">
    <citation type="submission" date="2020-09" db="EMBL/GenBank/DDBJ databases">
        <title>A novel bacterium of genus Neiella, isolated from South China Sea.</title>
        <authorList>
            <person name="Huang H."/>
            <person name="Mo K."/>
            <person name="Hu Y."/>
        </authorList>
    </citation>
    <scope>NUCLEOTIDE SEQUENCE</scope>
    <source>
        <strain evidence="2">HB171785</strain>
    </source>
</reference>
<dbReference type="AlphaFoldDB" id="A0A8J6QIV7"/>
<sequence>MRYSVLTSSRLQIEDLNQGGFRHRIAMLTLTYRDLDGWNPRHVSDLMRHIRQWCKRRNIEFRYVWVAELQKRGALHYHILIWLPRGICLPKPDKQGWWPHGFTKIEWAKNALGYIAKYASKGEENAHGFPKGCRIHGCGGLYAKSRNERCWWSMPSWVRETTTIEDSPRRAKGGGILLKSTGEILVSPWRVEFTAMGIFAVKRNLEQETKGMTNDQI</sequence>
<protein>
    <recommendedName>
        <fullName evidence="1">Replication-associated protein ORF2/G2P domain-containing protein</fullName>
    </recommendedName>
</protein>
<keyword evidence="3" id="KW-1185">Reference proteome</keyword>
<comment type="caution">
    <text evidence="2">The sequence shown here is derived from an EMBL/GenBank/DDBJ whole genome shotgun (WGS) entry which is preliminary data.</text>
</comment>
<gene>
    <name evidence="2" type="ORF">IC617_09340</name>
</gene>
<dbReference type="EMBL" id="JACXAF010000010">
    <property type="protein sequence ID" value="MBD1389633.1"/>
    <property type="molecule type" value="Genomic_DNA"/>
</dbReference>
<dbReference type="InterPro" id="IPR056906">
    <property type="entry name" value="ORF2/G2P_dom"/>
</dbReference>
<evidence type="ECO:0000259" key="1">
    <source>
        <dbReference type="Pfam" id="PF23343"/>
    </source>
</evidence>